<name>A0ABW9IZX0_STRGJ</name>
<gene>
    <name evidence="2" type="ORF">ACKI1S_49445</name>
</gene>
<protein>
    <recommendedName>
        <fullName evidence="4">EamA family transporter</fullName>
    </recommendedName>
</protein>
<dbReference type="EMBL" id="JBJVNE010000669">
    <property type="protein sequence ID" value="MFM9653973.1"/>
    <property type="molecule type" value="Genomic_DNA"/>
</dbReference>
<evidence type="ECO:0000256" key="1">
    <source>
        <dbReference type="SAM" id="Phobius"/>
    </source>
</evidence>
<sequence>MTLSISRRTFVLTTLFVLLWSSGGIASAIALREGSAFALLLTRYGIAAIALGCVAARRGYLLPRGGEVLRVGVTGL</sequence>
<dbReference type="RefSeq" id="WP_409098206.1">
    <property type="nucleotide sequence ID" value="NZ_JBJVNE010000669.1"/>
</dbReference>
<feature type="non-terminal residue" evidence="2">
    <location>
        <position position="76"/>
    </location>
</feature>
<evidence type="ECO:0000313" key="2">
    <source>
        <dbReference type="EMBL" id="MFM9653973.1"/>
    </source>
</evidence>
<evidence type="ECO:0008006" key="4">
    <source>
        <dbReference type="Google" id="ProtNLM"/>
    </source>
</evidence>
<keyword evidence="1" id="KW-1133">Transmembrane helix</keyword>
<feature type="transmembrane region" description="Helical" evidence="1">
    <location>
        <begin position="36"/>
        <end position="56"/>
    </location>
</feature>
<evidence type="ECO:0000313" key="3">
    <source>
        <dbReference type="Proteomes" id="UP001631993"/>
    </source>
</evidence>
<comment type="caution">
    <text evidence="2">The sequence shown here is derived from an EMBL/GenBank/DDBJ whole genome shotgun (WGS) entry which is preliminary data.</text>
</comment>
<keyword evidence="1" id="KW-0812">Transmembrane</keyword>
<keyword evidence="3" id="KW-1185">Reference proteome</keyword>
<keyword evidence="1" id="KW-0472">Membrane</keyword>
<organism evidence="2 3">
    <name type="scientific">Streptomyces galilaeus</name>
    <dbReference type="NCBI Taxonomy" id="33899"/>
    <lineage>
        <taxon>Bacteria</taxon>
        <taxon>Bacillati</taxon>
        <taxon>Actinomycetota</taxon>
        <taxon>Actinomycetes</taxon>
        <taxon>Kitasatosporales</taxon>
        <taxon>Streptomycetaceae</taxon>
        <taxon>Streptomyces</taxon>
    </lineage>
</organism>
<reference evidence="2 3" key="1">
    <citation type="submission" date="2024-12" db="EMBL/GenBank/DDBJ databases">
        <title>Forecasting of Potato common scab and diversities of Pathogenic streptomyces spp. in china.</title>
        <authorList>
            <person name="Handique U."/>
            <person name="Wu J."/>
        </authorList>
    </citation>
    <scope>NUCLEOTIDE SEQUENCE [LARGE SCALE GENOMIC DNA]</scope>
    <source>
        <strain evidence="2 3">ZRIMU1585</strain>
    </source>
</reference>
<proteinExistence type="predicted"/>
<dbReference type="Proteomes" id="UP001631993">
    <property type="component" value="Unassembled WGS sequence"/>
</dbReference>
<accession>A0ABW9IZX0</accession>